<sequence length="389" mass="42431">MSKLTDLSEARRRATARRTAGVALDFDPDRLALARRLAGLPRTRLGKQVGVTPSAITQYEKGQTKPTLPVLAKLAEVLDVPVEFFRAGSPVPSLPAAGAHFRSLRSTTALERERALSFGELTLAVFAAVELHVDLPPVRLPELEIPGDPVEELDRGGIEELARQARRLLGLGEAPVPHMVRLLEAHGVAVVRLEDASHKVDAFCHQQGYRPLVLLSPGKQDKARSRFDAAHELGHLLMHHDVEPGSRLVEQQAHIFAAEFLAPASQLVDHLPGRLDWPALQQLKRRWGVSLKALVMRAHTLGAFNTNTYQRAMRQLASWGLPEPGPLGPPEAPVLLPRAVELVGPQHEVLRRLASEAGLPLTEVERVVRAAGGDEIRPIIDLTIGASAQ</sequence>
<protein>
    <submittedName>
        <fullName evidence="3">Zn-dependent peptidase ImmA (M78 family)</fullName>
    </submittedName>
</protein>
<dbReference type="EMBL" id="QUNO01000001">
    <property type="protein sequence ID" value="REH55189.1"/>
    <property type="molecule type" value="Genomic_DNA"/>
</dbReference>
<feature type="domain" description="HTH cro/C1-type" evidence="2">
    <location>
        <begin position="31"/>
        <end position="85"/>
    </location>
</feature>
<dbReference type="SMART" id="SM00530">
    <property type="entry name" value="HTH_XRE"/>
    <property type="match status" value="1"/>
</dbReference>
<dbReference type="InterPro" id="IPR052345">
    <property type="entry name" value="Rad_response_metalloprotease"/>
</dbReference>
<comment type="caution">
    <text evidence="3">The sequence shown here is derived from an EMBL/GenBank/DDBJ whole genome shotgun (WGS) entry which is preliminary data.</text>
</comment>
<dbReference type="SUPFAM" id="SSF47413">
    <property type="entry name" value="lambda repressor-like DNA-binding domains"/>
    <property type="match status" value="1"/>
</dbReference>
<dbReference type="RefSeq" id="WP_116172162.1">
    <property type="nucleotide sequence ID" value="NZ_CP144375.1"/>
</dbReference>
<dbReference type="Pfam" id="PF06114">
    <property type="entry name" value="Peptidase_M78"/>
    <property type="match status" value="1"/>
</dbReference>
<dbReference type="Gene3D" id="1.10.10.2910">
    <property type="match status" value="1"/>
</dbReference>
<dbReference type="InterPro" id="IPR010982">
    <property type="entry name" value="Lambda_DNA-bd_dom_sf"/>
</dbReference>
<evidence type="ECO:0000313" key="4">
    <source>
        <dbReference type="Proteomes" id="UP000256269"/>
    </source>
</evidence>
<accession>A0A3E0I983</accession>
<proteinExistence type="inferred from homology"/>
<organism evidence="3 4">
    <name type="scientific">Kutzneria buriramensis</name>
    <dbReference type="NCBI Taxonomy" id="1045776"/>
    <lineage>
        <taxon>Bacteria</taxon>
        <taxon>Bacillati</taxon>
        <taxon>Actinomycetota</taxon>
        <taxon>Actinomycetes</taxon>
        <taxon>Pseudonocardiales</taxon>
        <taxon>Pseudonocardiaceae</taxon>
        <taxon>Kutzneria</taxon>
    </lineage>
</organism>
<dbReference type="AlphaFoldDB" id="A0A3E0I983"/>
<evidence type="ECO:0000313" key="3">
    <source>
        <dbReference type="EMBL" id="REH55189.1"/>
    </source>
</evidence>
<dbReference type="PROSITE" id="PS50943">
    <property type="entry name" value="HTH_CROC1"/>
    <property type="match status" value="1"/>
</dbReference>
<dbReference type="InterPro" id="IPR010359">
    <property type="entry name" value="IrrE_HExxH"/>
</dbReference>
<dbReference type="GO" id="GO:0003677">
    <property type="term" value="F:DNA binding"/>
    <property type="evidence" value="ECO:0007669"/>
    <property type="project" value="InterPro"/>
</dbReference>
<reference evidence="3 4" key="1">
    <citation type="submission" date="2018-08" db="EMBL/GenBank/DDBJ databases">
        <title>Genomic Encyclopedia of Archaeal and Bacterial Type Strains, Phase II (KMG-II): from individual species to whole genera.</title>
        <authorList>
            <person name="Goeker M."/>
        </authorList>
    </citation>
    <scope>NUCLEOTIDE SEQUENCE [LARGE SCALE GENOMIC DNA]</scope>
    <source>
        <strain evidence="3 4">DSM 45791</strain>
    </source>
</reference>
<dbReference type="Pfam" id="PF01381">
    <property type="entry name" value="HTH_3"/>
    <property type="match status" value="1"/>
</dbReference>
<gene>
    <name evidence="3" type="ORF">BCF44_101206</name>
</gene>
<dbReference type="OrthoDB" id="9794834at2"/>
<comment type="similarity">
    <text evidence="1">Belongs to the short-chain fatty acyl-CoA assimilation regulator (ScfR) family.</text>
</comment>
<dbReference type="InterPro" id="IPR001387">
    <property type="entry name" value="Cro/C1-type_HTH"/>
</dbReference>
<dbReference type="Proteomes" id="UP000256269">
    <property type="component" value="Unassembled WGS sequence"/>
</dbReference>
<name>A0A3E0I983_9PSEU</name>
<dbReference type="CDD" id="cd00093">
    <property type="entry name" value="HTH_XRE"/>
    <property type="match status" value="1"/>
</dbReference>
<keyword evidence="4" id="KW-1185">Reference proteome</keyword>
<evidence type="ECO:0000256" key="1">
    <source>
        <dbReference type="ARBA" id="ARBA00007227"/>
    </source>
</evidence>
<evidence type="ECO:0000259" key="2">
    <source>
        <dbReference type="PROSITE" id="PS50943"/>
    </source>
</evidence>
<dbReference type="PANTHER" id="PTHR43236:SF1">
    <property type="entry name" value="BLL7220 PROTEIN"/>
    <property type="match status" value="1"/>
</dbReference>
<dbReference type="PANTHER" id="PTHR43236">
    <property type="entry name" value="ANTITOXIN HIGA1"/>
    <property type="match status" value="1"/>
</dbReference>
<dbReference type="Gene3D" id="1.10.260.40">
    <property type="entry name" value="lambda repressor-like DNA-binding domains"/>
    <property type="match status" value="1"/>
</dbReference>